<name>A0ABQ8JSG2_DERPT</name>
<gene>
    <name evidence="1" type="ORF">DERP_005940</name>
</gene>
<evidence type="ECO:0000313" key="2">
    <source>
        <dbReference type="Proteomes" id="UP000887458"/>
    </source>
</evidence>
<dbReference type="Proteomes" id="UP000887458">
    <property type="component" value="Unassembled WGS sequence"/>
</dbReference>
<protein>
    <submittedName>
        <fullName evidence="1">Uncharacterized protein</fullName>
    </submittedName>
</protein>
<proteinExistence type="predicted"/>
<accession>A0ABQ8JSG2</accession>
<dbReference type="EMBL" id="NJHN03000018">
    <property type="protein sequence ID" value="KAH9425335.1"/>
    <property type="molecule type" value="Genomic_DNA"/>
</dbReference>
<reference evidence="1 2" key="2">
    <citation type="journal article" date="2022" name="Mol. Biol. Evol.">
        <title>Comparative Genomics Reveals Insights into the Divergent Evolution of Astigmatic Mites and Household Pest Adaptations.</title>
        <authorList>
            <person name="Xiong Q."/>
            <person name="Wan A.T."/>
            <person name="Liu X."/>
            <person name="Fung C.S."/>
            <person name="Xiao X."/>
            <person name="Malainual N."/>
            <person name="Hou J."/>
            <person name="Wang L."/>
            <person name="Wang M."/>
            <person name="Yang K.Y."/>
            <person name="Cui Y."/>
            <person name="Leung E.L."/>
            <person name="Nong W."/>
            <person name="Shin S.K."/>
            <person name="Au S.W."/>
            <person name="Jeong K.Y."/>
            <person name="Chew F.T."/>
            <person name="Hui J.H."/>
            <person name="Leung T.F."/>
            <person name="Tungtrongchitr A."/>
            <person name="Zhong N."/>
            <person name="Liu Z."/>
            <person name="Tsui S.K."/>
        </authorList>
    </citation>
    <scope>NUCLEOTIDE SEQUENCE [LARGE SCALE GENOMIC DNA]</scope>
    <source>
        <strain evidence="1">Derp</strain>
    </source>
</reference>
<organism evidence="1 2">
    <name type="scientific">Dermatophagoides pteronyssinus</name>
    <name type="common">European house dust mite</name>
    <dbReference type="NCBI Taxonomy" id="6956"/>
    <lineage>
        <taxon>Eukaryota</taxon>
        <taxon>Metazoa</taxon>
        <taxon>Ecdysozoa</taxon>
        <taxon>Arthropoda</taxon>
        <taxon>Chelicerata</taxon>
        <taxon>Arachnida</taxon>
        <taxon>Acari</taxon>
        <taxon>Acariformes</taxon>
        <taxon>Sarcoptiformes</taxon>
        <taxon>Astigmata</taxon>
        <taxon>Psoroptidia</taxon>
        <taxon>Analgoidea</taxon>
        <taxon>Pyroglyphidae</taxon>
        <taxon>Dermatophagoidinae</taxon>
        <taxon>Dermatophagoides</taxon>
    </lineage>
</organism>
<keyword evidence="2" id="KW-1185">Reference proteome</keyword>
<evidence type="ECO:0000313" key="1">
    <source>
        <dbReference type="EMBL" id="KAH9425335.1"/>
    </source>
</evidence>
<reference evidence="1 2" key="1">
    <citation type="journal article" date="2018" name="J. Allergy Clin. Immunol.">
        <title>High-quality assembly of Dermatophagoides pteronyssinus genome and transcriptome reveals a wide range of novel allergens.</title>
        <authorList>
            <person name="Liu X.Y."/>
            <person name="Yang K.Y."/>
            <person name="Wang M.Q."/>
            <person name="Kwok J.S."/>
            <person name="Zeng X."/>
            <person name="Yang Z."/>
            <person name="Xiao X.J."/>
            <person name="Lau C.P."/>
            <person name="Li Y."/>
            <person name="Huang Z.M."/>
            <person name="Ba J.G."/>
            <person name="Yim A.K."/>
            <person name="Ouyang C.Y."/>
            <person name="Ngai S.M."/>
            <person name="Chan T.F."/>
            <person name="Leung E.L."/>
            <person name="Liu L."/>
            <person name="Liu Z.G."/>
            <person name="Tsui S.K."/>
        </authorList>
    </citation>
    <scope>NUCLEOTIDE SEQUENCE [LARGE SCALE GENOMIC DNA]</scope>
    <source>
        <strain evidence="1">Derp</strain>
    </source>
</reference>
<sequence length="186" mass="20270">MVTILILVSNSCSGNIVVVVDAFIGLIIRLISSSSPETSSQCYTTINSCGFCPNNFKQNITENVGNINCNNVNEPKSGSSNINTLASLIPIKLIKRSYRIFTSSIGKPCNRVISKRFSIIVNCEKNPSVTLPDVGNRMVAIVSNRDVLPVCFEPIIANICPLSIRKFNDSNRILSDDCCLLVIPSQ</sequence>
<comment type="caution">
    <text evidence="1">The sequence shown here is derived from an EMBL/GenBank/DDBJ whole genome shotgun (WGS) entry which is preliminary data.</text>
</comment>